<sequence length="72" mass="8724">MDVSINCEHQFVRVKTQENQIMIFGHRRRCTKCTYEEIWRMKVQPGPDISPALGEWEHAPVWLPDYLKHWTR</sequence>
<evidence type="ECO:0000313" key="1">
    <source>
        <dbReference type="EMBL" id="KKL88885.1"/>
    </source>
</evidence>
<dbReference type="AlphaFoldDB" id="A0A0F9I505"/>
<reference evidence="1" key="1">
    <citation type="journal article" date="2015" name="Nature">
        <title>Complex archaea that bridge the gap between prokaryotes and eukaryotes.</title>
        <authorList>
            <person name="Spang A."/>
            <person name="Saw J.H."/>
            <person name="Jorgensen S.L."/>
            <person name="Zaremba-Niedzwiedzka K."/>
            <person name="Martijn J."/>
            <person name="Lind A.E."/>
            <person name="van Eijk R."/>
            <person name="Schleper C."/>
            <person name="Guy L."/>
            <person name="Ettema T.J."/>
        </authorList>
    </citation>
    <scope>NUCLEOTIDE SEQUENCE</scope>
</reference>
<organism evidence="1">
    <name type="scientific">marine sediment metagenome</name>
    <dbReference type="NCBI Taxonomy" id="412755"/>
    <lineage>
        <taxon>unclassified sequences</taxon>
        <taxon>metagenomes</taxon>
        <taxon>ecological metagenomes</taxon>
    </lineage>
</organism>
<dbReference type="EMBL" id="LAZR01020438">
    <property type="protein sequence ID" value="KKL88885.1"/>
    <property type="molecule type" value="Genomic_DNA"/>
</dbReference>
<comment type="caution">
    <text evidence="1">The sequence shown here is derived from an EMBL/GenBank/DDBJ whole genome shotgun (WGS) entry which is preliminary data.</text>
</comment>
<gene>
    <name evidence="1" type="ORF">LCGC14_1920240</name>
</gene>
<name>A0A0F9I505_9ZZZZ</name>
<protein>
    <submittedName>
        <fullName evidence="1">Uncharacterized protein</fullName>
    </submittedName>
</protein>
<proteinExistence type="predicted"/>
<accession>A0A0F9I505</accession>